<keyword evidence="7" id="KW-0472">Membrane</keyword>
<dbReference type="InterPro" id="IPR050086">
    <property type="entry name" value="MetN_ABC_transporter-like"/>
</dbReference>
<dbReference type="PROSITE" id="PS50893">
    <property type="entry name" value="ABC_TRANSPORTER_2"/>
    <property type="match status" value="1"/>
</dbReference>
<dbReference type="PROSITE" id="PS00211">
    <property type="entry name" value="ABC_TRANSPORTER_1"/>
    <property type="match status" value="1"/>
</dbReference>
<accession>A0A917G9K5</accession>
<keyword evidence="2" id="KW-1003">Cell membrane</keyword>
<dbReference type="Pfam" id="PF00005">
    <property type="entry name" value="ABC_tran"/>
    <property type="match status" value="1"/>
</dbReference>
<dbReference type="InterPro" id="IPR017871">
    <property type="entry name" value="ABC_transporter-like_CS"/>
</dbReference>
<dbReference type="PANTHER" id="PTHR43166">
    <property type="entry name" value="AMINO ACID IMPORT ATP-BINDING PROTEIN"/>
    <property type="match status" value="1"/>
</dbReference>
<dbReference type="Gene3D" id="3.40.50.300">
    <property type="entry name" value="P-loop containing nucleotide triphosphate hydrolases"/>
    <property type="match status" value="1"/>
</dbReference>
<sequence>MIEFKDVEMQYPNGFKGLKNINVQIAQGEYVAVIGLSGAGKSTFIRCINRMHDITKGELIVNQTNVHQLRGKEIRQLRRNIGMIFQSFNLVTRSTALKNVLVSFVPEMPLWRKLLGIFTQEEKRKALTALDQVGILDKAFVRVDQLSGGQQQRVALARTLAQTPGIILADEPVASLDPMTAKQVMGDFARINKEMNMTVIMNIHHVDLALAYATRVIGIRAGEIVYDGQASDVTEAVLSQIYNGQQPVEEV</sequence>
<dbReference type="SUPFAM" id="SSF52540">
    <property type="entry name" value="P-loop containing nucleoside triphosphate hydrolases"/>
    <property type="match status" value="1"/>
</dbReference>
<evidence type="ECO:0000256" key="6">
    <source>
        <dbReference type="ARBA" id="ARBA00022967"/>
    </source>
</evidence>
<dbReference type="InterPro" id="IPR003439">
    <property type="entry name" value="ABC_transporter-like_ATP-bd"/>
</dbReference>
<dbReference type="CDD" id="cd03256">
    <property type="entry name" value="ABC_PhnC_transporter"/>
    <property type="match status" value="1"/>
</dbReference>
<keyword evidence="3" id="KW-0547">Nucleotide-binding</keyword>
<keyword evidence="6" id="KW-1278">Translocase</keyword>
<protein>
    <submittedName>
        <fullName evidence="9">Phosphonates import ATP-binding protein PhnC</fullName>
    </submittedName>
</protein>
<name>A0A917G9K5_9BACI</name>
<comment type="caution">
    <text evidence="9">The sequence shown here is derived from an EMBL/GenBank/DDBJ whole genome shotgun (WGS) entry which is preliminary data.</text>
</comment>
<evidence type="ECO:0000313" key="9">
    <source>
        <dbReference type="EMBL" id="GGG30998.1"/>
    </source>
</evidence>
<dbReference type="NCBIfam" id="TIGR02315">
    <property type="entry name" value="ABC_phnC"/>
    <property type="match status" value="1"/>
</dbReference>
<proteinExistence type="predicted"/>
<evidence type="ECO:0000256" key="3">
    <source>
        <dbReference type="ARBA" id="ARBA00022741"/>
    </source>
</evidence>
<dbReference type="GO" id="GO:0005524">
    <property type="term" value="F:ATP binding"/>
    <property type="evidence" value="ECO:0007669"/>
    <property type="project" value="UniProtKB-KW"/>
</dbReference>
<evidence type="ECO:0000256" key="1">
    <source>
        <dbReference type="ARBA" id="ARBA00022448"/>
    </source>
</evidence>
<dbReference type="GO" id="GO:0016020">
    <property type="term" value="C:membrane"/>
    <property type="evidence" value="ECO:0007669"/>
    <property type="project" value="InterPro"/>
</dbReference>
<dbReference type="InterPro" id="IPR027417">
    <property type="entry name" value="P-loop_NTPase"/>
</dbReference>
<dbReference type="AlphaFoldDB" id="A0A917G9K5"/>
<dbReference type="RefSeq" id="WP_188615601.1">
    <property type="nucleotide sequence ID" value="NZ_BMJT01000010.1"/>
</dbReference>
<gene>
    <name evidence="9" type="primary">phnC</name>
    <name evidence="9" type="ORF">GCM10007425_27050</name>
</gene>
<evidence type="ECO:0000256" key="5">
    <source>
        <dbReference type="ARBA" id="ARBA00022885"/>
    </source>
</evidence>
<organism evidence="9 10">
    <name type="scientific">Lysinibacillus alkalisoli</name>
    <dbReference type="NCBI Taxonomy" id="1911548"/>
    <lineage>
        <taxon>Bacteria</taxon>
        <taxon>Bacillati</taxon>
        <taxon>Bacillota</taxon>
        <taxon>Bacilli</taxon>
        <taxon>Bacillales</taxon>
        <taxon>Bacillaceae</taxon>
        <taxon>Lysinibacillus</taxon>
    </lineage>
</organism>
<feature type="domain" description="ABC transporter" evidence="8">
    <location>
        <begin position="2"/>
        <end position="246"/>
    </location>
</feature>
<dbReference type="PANTHER" id="PTHR43166:SF6">
    <property type="entry name" value="PHOSPHONATES IMPORT ATP-BINDING PROTEIN PHNC"/>
    <property type="match status" value="1"/>
</dbReference>
<keyword evidence="10" id="KW-1185">Reference proteome</keyword>
<evidence type="ECO:0000256" key="7">
    <source>
        <dbReference type="ARBA" id="ARBA00023136"/>
    </source>
</evidence>
<dbReference type="GO" id="GO:0015416">
    <property type="term" value="F:ABC-type phosphonate transporter activity"/>
    <property type="evidence" value="ECO:0007669"/>
    <property type="project" value="InterPro"/>
</dbReference>
<evidence type="ECO:0000256" key="4">
    <source>
        <dbReference type="ARBA" id="ARBA00022840"/>
    </source>
</evidence>
<dbReference type="Proteomes" id="UP000616608">
    <property type="component" value="Unassembled WGS sequence"/>
</dbReference>
<keyword evidence="1" id="KW-0813">Transport</keyword>
<reference evidence="9" key="1">
    <citation type="journal article" date="2014" name="Int. J. Syst. Evol. Microbiol.">
        <title>Complete genome sequence of Corynebacterium casei LMG S-19264T (=DSM 44701T), isolated from a smear-ripened cheese.</title>
        <authorList>
            <consortium name="US DOE Joint Genome Institute (JGI-PGF)"/>
            <person name="Walter F."/>
            <person name="Albersmeier A."/>
            <person name="Kalinowski J."/>
            <person name="Ruckert C."/>
        </authorList>
    </citation>
    <scope>NUCLEOTIDE SEQUENCE</scope>
    <source>
        <strain evidence="9">CGMCC 1.15760</strain>
    </source>
</reference>
<reference evidence="9" key="2">
    <citation type="submission" date="2020-09" db="EMBL/GenBank/DDBJ databases">
        <authorList>
            <person name="Sun Q."/>
            <person name="Zhou Y."/>
        </authorList>
    </citation>
    <scope>NUCLEOTIDE SEQUENCE</scope>
    <source>
        <strain evidence="9">CGMCC 1.15760</strain>
    </source>
</reference>
<keyword evidence="4 9" id="KW-0067">ATP-binding</keyword>
<keyword evidence="5" id="KW-0918">Phosphonate transport</keyword>
<evidence type="ECO:0000256" key="2">
    <source>
        <dbReference type="ARBA" id="ARBA00022475"/>
    </source>
</evidence>
<dbReference type="SMART" id="SM00382">
    <property type="entry name" value="AAA"/>
    <property type="match status" value="1"/>
</dbReference>
<dbReference type="EMBL" id="BMJT01000010">
    <property type="protein sequence ID" value="GGG30998.1"/>
    <property type="molecule type" value="Genomic_DNA"/>
</dbReference>
<dbReference type="GO" id="GO:0016887">
    <property type="term" value="F:ATP hydrolysis activity"/>
    <property type="evidence" value="ECO:0007669"/>
    <property type="project" value="InterPro"/>
</dbReference>
<dbReference type="InterPro" id="IPR003593">
    <property type="entry name" value="AAA+_ATPase"/>
</dbReference>
<evidence type="ECO:0000259" key="8">
    <source>
        <dbReference type="PROSITE" id="PS50893"/>
    </source>
</evidence>
<evidence type="ECO:0000313" key="10">
    <source>
        <dbReference type="Proteomes" id="UP000616608"/>
    </source>
</evidence>
<dbReference type="InterPro" id="IPR012693">
    <property type="entry name" value="ABC_transpr_PhnC"/>
</dbReference>